<dbReference type="KEGG" id="maj:MAA_10690"/>
<reference evidence="7 8" key="1">
    <citation type="journal article" date="2011" name="PLoS Genet.">
        <title>Genome sequencing and comparative transcriptomics of the model entomopathogenic fungi Metarhizium anisopliae and M. acridum.</title>
        <authorList>
            <person name="Gao Q."/>
            <person name="Jin K."/>
            <person name="Ying S.H."/>
            <person name="Zhang Y."/>
            <person name="Xiao G."/>
            <person name="Shang Y."/>
            <person name="Duan Z."/>
            <person name="Hu X."/>
            <person name="Xie X.Q."/>
            <person name="Zhou G."/>
            <person name="Peng G."/>
            <person name="Luo Z."/>
            <person name="Huang W."/>
            <person name="Wang B."/>
            <person name="Fang W."/>
            <person name="Wang S."/>
            <person name="Zhong Y."/>
            <person name="Ma L.J."/>
            <person name="St Leger R.J."/>
            <person name="Zhao G.P."/>
            <person name="Pei Y."/>
            <person name="Feng M.G."/>
            <person name="Xia Y."/>
            <person name="Wang C."/>
        </authorList>
    </citation>
    <scope>NUCLEOTIDE SEQUENCE [LARGE SCALE GENOMIC DNA]</scope>
    <source>
        <strain evidence="8">ARSEF 23 / ATCC MYA-3075</strain>
    </source>
</reference>
<dbReference type="GO" id="GO:0016491">
    <property type="term" value="F:oxidoreductase activity"/>
    <property type="evidence" value="ECO:0007669"/>
    <property type="project" value="InterPro"/>
</dbReference>
<dbReference type="PANTHER" id="PTHR11863">
    <property type="entry name" value="STEROL DESATURASE"/>
    <property type="match status" value="1"/>
</dbReference>
<dbReference type="Proteomes" id="UP000002498">
    <property type="component" value="Unassembled WGS sequence"/>
</dbReference>
<keyword evidence="8" id="KW-1185">Reference proteome</keyword>
<protein>
    <recommendedName>
        <fullName evidence="6">Fatty acid hydroxylase domain-containing protein</fullName>
    </recommendedName>
</protein>
<feature type="transmembrane region" description="Helical" evidence="5">
    <location>
        <begin position="34"/>
        <end position="55"/>
    </location>
</feature>
<reference evidence="7 8" key="2">
    <citation type="journal article" date="2014" name="Proc. Natl. Acad. Sci. U.S.A.">
        <title>Trajectory and genomic determinants of fungal-pathogen speciation and host adaptation.</title>
        <authorList>
            <person name="Hu X."/>
            <person name="Xiao G."/>
            <person name="Zheng P."/>
            <person name="Shang Y."/>
            <person name="Su Y."/>
            <person name="Zhang X."/>
            <person name="Liu X."/>
            <person name="Zhan S."/>
            <person name="St Leger R.J."/>
            <person name="Wang C."/>
        </authorList>
    </citation>
    <scope>GENOME REANNOTATION</scope>
    <source>
        <strain evidence="8">ARSEF 23 / ATCC MYA-3075</strain>
    </source>
</reference>
<evidence type="ECO:0000259" key="6">
    <source>
        <dbReference type="Pfam" id="PF04116"/>
    </source>
</evidence>
<dbReference type="HOGENOM" id="CLU_047036_1_0_1"/>
<dbReference type="GeneID" id="19264974"/>
<feature type="domain" description="Fatty acid hydroxylase" evidence="6">
    <location>
        <begin position="125"/>
        <end position="237"/>
    </location>
</feature>
<keyword evidence="2 5" id="KW-0812">Transmembrane</keyword>
<comment type="caution">
    <text evidence="7">The sequence shown here is derived from an EMBL/GenBank/DDBJ whole genome shotgun (WGS) entry which is preliminary data.</text>
</comment>
<evidence type="ECO:0000256" key="1">
    <source>
        <dbReference type="ARBA" id="ARBA00004370"/>
    </source>
</evidence>
<dbReference type="GO" id="GO:0005506">
    <property type="term" value="F:iron ion binding"/>
    <property type="evidence" value="ECO:0007669"/>
    <property type="project" value="InterPro"/>
</dbReference>
<dbReference type="InterPro" id="IPR050307">
    <property type="entry name" value="Sterol_Desaturase_Related"/>
</dbReference>
<evidence type="ECO:0000313" key="8">
    <source>
        <dbReference type="Proteomes" id="UP000002498"/>
    </source>
</evidence>
<keyword evidence="4 5" id="KW-0472">Membrane</keyword>
<sequence length="267" mass="29597">MTVALNVAQLWAQLVATHDPYTIDIVGNLVVQFIFWWLPCLFFVSLDALAPAFSARHKIQPAPRQPTAREIRNAALVSLRNQAMVLAAQAALAWYGSSGDRHGRGPAVRVEPGLPSAAELARDAALCAAGREVLFYYAHRLFHVRWLYQRVHKVHHRFTAPVAFASQYAHPAEHLLANVLPVALPPMLLRVHVVTMWVFVACQLVETATVHSGYDFLRGLARKHDRHHERFNVYFGGIGVLGLGAGRRVGLVAWDGREGRAEGGREG</sequence>
<dbReference type="RefSeq" id="XP_011410710.1">
    <property type="nucleotide sequence ID" value="XM_011412408.1"/>
</dbReference>
<accession>A0A0B2XIT0</accession>
<dbReference type="EMBL" id="ADNJ02000001">
    <property type="protein sequence ID" value="KHO11746.1"/>
    <property type="molecule type" value="Genomic_DNA"/>
</dbReference>
<evidence type="ECO:0000256" key="5">
    <source>
        <dbReference type="SAM" id="Phobius"/>
    </source>
</evidence>
<dbReference type="Pfam" id="PF04116">
    <property type="entry name" value="FA_hydroxylase"/>
    <property type="match status" value="1"/>
</dbReference>
<dbReference type="GO" id="GO:0008610">
    <property type="term" value="P:lipid biosynthetic process"/>
    <property type="evidence" value="ECO:0007669"/>
    <property type="project" value="InterPro"/>
</dbReference>
<gene>
    <name evidence="7" type="ORF">MAA_10690</name>
</gene>
<dbReference type="OrthoDB" id="408954at2759"/>
<name>A0A0B2XIT0_METRA</name>
<dbReference type="InterPro" id="IPR006694">
    <property type="entry name" value="Fatty_acid_hydroxylase"/>
</dbReference>
<evidence type="ECO:0000256" key="3">
    <source>
        <dbReference type="ARBA" id="ARBA00022989"/>
    </source>
</evidence>
<proteinExistence type="predicted"/>
<dbReference type="AlphaFoldDB" id="A0A0B2XIT0"/>
<organism evidence="7 8">
    <name type="scientific">Metarhizium robertsii (strain ARSEF 23 / ATCC MYA-3075)</name>
    <name type="common">Metarhizium anisopliae (strain ARSEF 23)</name>
    <dbReference type="NCBI Taxonomy" id="655844"/>
    <lineage>
        <taxon>Eukaryota</taxon>
        <taxon>Fungi</taxon>
        <taxon>Dikarya</taxon>
        <taxon>Ascomycota</taxon>
        <taxon>Pezizomycotina</taxon>
        <taxon>Sordariomycetes</taxon>
        <taxon>Hypocreomycetidae</taxon>
        <taxon>Hypocreales</taxon>
        <taxon>Clavicipitaceae</taxon>
        <taxon>Metarhizium</taxon>
    </lineage>
</organism>
<comment type="subcellular location">
    <subcellularLocation>
        <location evidence="1">Membrane</location>
    </subcellularLocation>
</comment>
<evidence type="ECO:0000256" key="2">
    <source>
        <dbReference type="ARBA" id="ARBA00022692"/>
    </source>
</evidence>
<evidence type="ECO:0000313" key="7">
    <source>
        <dbReference type="EMBL" id="KHO11746.1"/>
    </source>
</evidence>
<evidence type="ECO:0000256" key="4">
    <source>
        <dbReference type="ARBA" id="ARBA00023136"/>
    </source>
</evidence>
<keyword evidence="3 5" id="KW-1133">Transmembrane helix</keyword>
<dbReference type="GO" id="GO:0016020">
    <property type="term" value="C:membrane"/>
    <property type="evidence" value="ECO:0007669"/>
    <property type="project" value="UniProtKB-SubCell"/>
</dbReference>